<name>A0A518KE34_9BACT</name>
<dbReference type="Pfam" id="PF06439">
    <property type="entry name" value="3keto-disac_hyd"/>
    <property type="match status" value="1"/>
</dbReference>
<reference evidence="3 4" key="1">
    <citation type="submission" date="2019-02" db="EMBL/GenBank/DDBJ databases">
        <title>Deep-cultivation of Planctomycetes and their phenomic and genomic characterization uncovers novel biology.</title>
        <authorList>
            <person name="Wiegand S."/>
            <person name="Jogler M."/>
            <person name="Boedeker C."/>
            <person name="Pinto D."/>
            <person name="Vollmers J."/>
            <person name="Rivas-Marin E."/>
            <person name="Kohn T."/>
            <person name="Peeters S.H."/>
            <person name="Heuer A."/>
            <person name="Rast P."/>
            <person name="Oberbeckmann S."/>
            <person name="Bunk B."/>
            <person name="Jeske O."/>
            <person name="Meyerdierks A."/>
            <person name="Storesund J.E."/>
            <person name="Kallscheuer N."/>
            <person name="Luecker S."/>
            <person name="Lage O.M."/>
            <person name="Pohl T."/>
            <person name="Merkel B.J."/>
            <person name="Hornburger P."/>
            <person name="Mueller R.-W."/>
            <person name="Bruemmer F."/>
            <person name="Labrenz M."/>
            <person name="Spormann A.M."/>
            <person name="Op den Camp H."/>
            <person name="Overmann J."/>
            <person name="Amann R."/>
            <person name="Jetten M.S.M."/>
            <person name="Mascher T."/>
            <person name="Medema M.H."/>
            <person name="Devos D.P."/>
            <person name="Kaster A.-K."/>
            <person name="Ovreas L."/>
            <person name="Rohde M."/>
            <person name="Galperin M.Y."/>
            <person name="Jogler C."/>
        </authorList>
    </citation>
    <scope>NUCLEOTIDE SEQUENCE [LARGE SCALE GENOMIC DNA]</scope>
    <source>
        <strain evidence="3 4">Spa11</strain>
    </source>
</reference>
<dbReference type="RefSeq" id="WP_197529558.1">
    <property type="nucleotide sequence ID" value="NZ_CP036349.1"/>
</dbReference>
<evidence type="ECO:0000313" key="4">
    <source>
        <dbReference type="Proteomes" id="UP000316426"/>
    </source>
</evidence>
<keyword evidence="4" id="KW-1185">Reference proteome</keyword>
<organism evidence="3 4">
    <name type="scientific">Botrimarina mediterranea</name>
    <dbReference type="NCBI Taxonomy" id="2528022"/>
    <lineage>
        <taxon>Bacteria</taxon>
        <taxon>Pseudomonadati</taxon>
        <taxon>Planctomycetota</taxon>
        <taxon>Planctomycetia</taxon>
        <taxon>Pirellulales</taxon>
        <taxon>Lacipirellulaceae</taxon>
        <taxon>Botrimarina</taxon>
    </lineage>
</organism>
<dbReference type="EMBL" id="CP036349">
    <property type="protein sequence ID" value="QDV76045.1"/>
    <property type="molecule type" value="Genomic_DNA"/>
</dbReference>
<dbReference type="InterPro" id="IPR010496">
    <property type="entry name" value="AL/BT2_dom"/>
</dbReference>
<dbReference type="AlphaFoldDB" id="A0A518KE34"/>
<evidence type="ECO:0000313" key="3">
    <source>
        <dbReference type="EMBL" id="QDV76045.1"/>
    </source>
</evidence>
<proteinExistence type="predicted"/>
<gene>
    <name evidence="3" type="ORF">Spa11_42690</name>
</gene>
<dbReference type="Proteomes" id="UP000316426">
    <property type="component" value="Chromosome"/>
</dbReference>
<sequence precursor="true">MYRTLAGCALLACASLATAQDGAGDSAVFVPDNALTPNSTTAVEASGDNELPIATTPSEANGWTKLFNGKDLTGWTASENKDTFKVEDGLIVVHGDRSHLFYTGDVNDGEFKDFELWVEVQTEPQANSGVYFHTEYQETDWPMKGYEVQVNQSHGDPRKTGGLYGIVDVMDVSPVEDGDWYVEHITVKGKHITVRVNGKVTVDYTEPEGVEREGRMAGRKIDKGTFALQGHDPGSVVRFRQIWVKPLD</sequence>
<accession>A0A518KE34</accession>
<feature type="chain" id="PRO_5022121225" description="3-keto-alpha-glucoside-1,2-lyase/3-keto-2-hydroxy-glucal hydratase domain-containing protein" evidence="1">
    <location>
        <begin position="20"/>
        <end position="248"/>
    </location>
</feature>
<dbReference type="Gene3D" id="2.60.120.560">
    <property type="entry name" value="Exo-inulinase, domain 1"/>
    <property type="match status" value="1"/>
</dbReference>
<keyword evidence="1" id="KW-0732">Signal</keyword>
<evidence type="ECO:0000259" key="2">
    <source>
        <dbReference type="Pfam" id="PF06439"/>
    </source>
</evidence>
<dbReference type="KEGG" id="bmei:Spa11_42690"/>
<dbReference type="GO" id="GO:0016787">
    <property type="term" value="F:hydrolase activity"/>
    <property type="evidence" value="ECO:0007669"/>
    <property type="project" value="InterPro"/>
</dbReference>
<evidence type="ECO:0000256" key="1">
    <source>
        <dbReference type="SAM" id="SignalP"/>
    </source>
</evidence>
<protein>
    <recommendedName>
        <fullName evidence="2">3-keto-alpha-glucoside-1,2-lyase/3-keto-2-hydroxy-glucal hydratase domain-containing protein</fullName>
    </recommendedName>
</protein>
<feature type="domain" description="3-keto-alpha-glucoside-1,2-lyase/3-keto-2-hydroxy-glucal hydratase" evidence="2">
    <location>
        <begin position="62"/>
        <end position="245"/>
    </location>
</feature>
<feature type="signal peptide" evidence="1">
    <location>
        <begin position="1"/>
        <end position="19"/>
    </location>
</feature>